<comment type="caution">
    <text evidence="4">The sequence shown here is derived from an EMBL/GenBank/DDBJ whole genome shotgun (WGS) entry which is preliminary data.</text>
</comment>
<keyword evidence="3" id="KW-0732">Signal</keyword>
<dbReference type="Gene3D" id="1.10.287.130">
    <property type="match status" value="1"/>
</dbReference>
<dbReference type="InterPro" id="IPR011990">
    <property type="entry name" value="TPR-like_helical_dom_sf"/>
</dbReference>
<evidence type="ECO:0000313" key="5">
    <source>
        <dbReference type="Proteomes" id="UP000451233"/>
    </source>
</evidence>
<dbReference type="GO" id="GO:0000155">
    <property type="term" value="F:phosphorelay sensor kinase activity"/>
    <property type="evidence" value="ECO:0007669"/>
    <property type="project" value="InterPro"/>
</dbReference>
<evidence type="ECO:0000256" key="2">
    <source>
        <dbReference type="SAM" id="Phobius"/>
    </source>
</evidence>
<dbReference type="InterPro" id="IPR036097">
    <property type="entry name" value="HisK_dim/P_sf"/>
</dbReference>
<dbReference type="PANTHER" id="PTHR10098">
    <property type="entry name" value="RAPSYN-RELATED"/>
    <property type="match status" value="1"/>
</dbReference>
<keyword evidence="2" id="KW-0472">Membrane</keyword>
<evidence type="ECO:0000256" key="3">
    <source>
        <dbReference type="SAM" id="SignalP"/>
    </source>
</evidence>
<dbReference type="SUPFAM" id="SSF48452">
    <property type="entry name" value="TPR-like"/>
    <property type="match status" value="2"/>
</dbReference>
<reference evidence="4 5" key="1">
    <citation type="submission" date="2019-11" db="EMBL/GenBank/DDBJ databases">
        <title>Pedobacter sp. HMF7056 Genome sequencing and assembly.</title>
        <authorList>
            <person name="Kang H."/>
            <person name="Kim H."/>
            <person name="Joh K."/>
        </authorList>
    </citation>
    <scope>NUCLEOTIDE SEQUENCE [LARGE SCALE GENOMIC DNA]</scope>
    <source>
        <strain evidence="4 5">HMF7056</strain>
    </source>
</reference>
<dbReference type="InterPro" id="IPR019734">
    <property type="entry name" value="TPR_rpt"/>
</dbReference>
<sequence>MKIFNFLVFLFLICTSSTGYGSSVAYEGTKEDTSRVIELNILGNNSRLTDPQQTLEYANLALALARKLNYDNGIAEAYRVKGIGNYYKFQTDSAVQNYLESLNYFSRSGNLGGQAKVYNNIGNLYLTMTKDYGNALTYFRKAFVIAKKLNLQSLIAGLYLNIASTYQRQNFYTKSLEYYGKSYALFTELKITTGITQCLQNLSAVHKKLGHLETAEKYALEAIEKAKAVDENFTVASTNLTLSGIYVTMGKYREAQKAIDEGREYAGTDKNFKRDFLVISYTLESKRNNYKKAFEYLQQVYKEESELYSNDASEKYKLQEAKNKQEQIQKENELTIERQKNNILFVWASVIVSVLLVVVIVLLTGNVRKKAKTNKQLTALNLEISTQKENLDRINHNLEEIIDERTRDLKIKNKKLSEYSSHLSHQIRGPVATLKGLMNLDKEGLIDKDEVIQQMEKCVNDIDDKILHINDMLHDPHKYGFKSELHKDL</sequence>
<keyword evidence="5" id="KW-1185">Reference proteome</keyword>
<dbReference type="Proteomes" id="UP000451233">
    <property type="component" value="Unassembled WGS sequence"/>
</dbReference>
<feature type="chain" id="PRO_5029758822" evidence="3">
    <location>
        <begin position="22"/>
        <end position="489"/>
    </location>
</feature>
<dbReference type="AlphaFoldDB" id="A0A7K1XX51"/>
<gene>
    <name evidence="4" type="ORF">GS398_09685</name>
</gene>
<feature type="signal peptide" evidence="3">
    <location>
        <begin position="1"/>
        <end position="21"/>
    </location>
</feature>
<dbReference type="Gene3D" id="1.25.40.10">
    <property type="entry name" value="Tetratricopeptide repeat domain"/>
    <property type="match status" value="2"/>
</dbReference>
<proteinExistence type="predicted"/>
<dbReference type="Pfam" id="PF13374">
    <property type="entry name" value="TPR_10"/>
    <property type="match status" value="1"/>
</dbReference>
<evidence type="ECO:0000256" key="1">
    <source>
        <dbReference type="SAM" id="Coils"/>
    </source>
</evidence>
<dbReference type="SMART" id="SM00028">
    <property type="entry name" value="TPR"/>
    <property type="match status" value="5"/>
</dbReference>
<accession>A0A7K1XX51</accession>
<dbReference type="Pfam" id="PF13424">
    <property type="entry name" value="TPR_12"/>
    <property type="match status" value="1"/>
</dbReference>
<dbReference type="RefSeq" id="WP_160906560.1">
    <property type="nucleotide sequence ID" value="NZ_WVHS01000002.1"/>
</dbReference>
<organism evidence="4 5">
    <name type="scientific">Hufsiella ginkgonis</name>
    <dbReference type="NCBI Taxonomy" id="2695274"/>
    <lineage>
        <taxon>Bacteria</taxon>
        <taxon>Pseudomonadati</taxon>
        <taxon>Bacteroidota</taxon>
        <taxon>Sphingobacteriia</taxon>
        <taxon>Sphingobacteriales</taxon>
        <taxon>Sphingobacteriaceae</taxon>
        <taxon>Hufsiella</taxon>
    </lineage>
</organism>
<feature type="coiled-coil region" evidence="1">
    <location>
        <begin position="370"/>
        <end position="404"/>
    </location>
</feature>
<evidence type="ECO:0000313" key="4">
    <source>
        <dbReference type="EMBL" id="MXV15575.1"/>
    </source>
</evidence>
<keyword evidence="1" id="KW-0175">Coiled coil</keyword>
<name>A0A7K1XX51_9SPHI</name>
<feature type="transmembrane region" description="Helical" evidence="2">
    <location>
        <begin position="344"/>
        <end position="365"/>
    </location>
</feature>
<dbReference type="SUPFAM" id="SSF47384">
    <property type="entry name" value="Homodimeric domain of signal transducing histidine kinase"/>
    <property type="match status" value="1"/>
</dbReference>
<keyword evidence="2" id="KW-1133">Transmembrane helix</keyword>
<keyword evidence="2" id="KW-0812">Transmembrane</keyword>
<dbReference type="EMBL" id="WVHS01000002">
    <property type="protein sequence ID" value="MXV15575.1"/>
    <property type="molecule type" value="Genomic_DNA"/>
</dbReference>
<dbReference type="PANTHER" id="PTHR10098:SF108">
    <property type="entry name" value="TETRATRICOPEPTIDE REPEAT PROTEIN 28"/>
    <property type="match status" value="1"/>
</dbReference>
<protein>
    <submittedName>
        <fullName evidence="4">Tetratricopeptide repeat protein</fullName>
    </submittedName>
</protein>